<sequence length="484" mass="54249">MDAAAECLSPAAQQQAEARLAAKRAARAEAREIRMKELERQQKEASYYSDLGLPSSSYASTSQLPSQNGNWASVYEESVYSGSRRYSAPSSRAPSEYSCYLGSGSRASSRASSARASPVIEERPEKDFEKGARTVSSLSAATLASLGGTSSRRGSGDTSISADTEASIREIKDIYELKDQIQDVEGKYMQGLKELKDSLAEVEEKYKKAMVSNAQLDNEKTNFMYQVDTLKDALLELEEQLAESRRQYEEKSKEFEREKHAHSILQFQFMEIKEALKQREEMLAKHGIIPDSDTATNGETSDILGNEGHLDSSRTVPGTTQALKTGGEGMLDRLKKLIDERESLLDQIKKLKGQLEEKQRNGKMENTQSEDEVLENGTDVHMIDLQRDANRQISDLKFKLAKSEQEITALEQNVIRLEGQVARYKTAAENAERVEDELKAEKRKLQRELRSALDKTEELEVSNGHLVKRLEKMKANRSALLSQQ</sequence>
<feature type="coiled-coil region" evidence="3">
    <location>
        <begin position="386"/>
        <end position="462"/>
    </location>
</feature>
<dbReference type="Gene3D" id="1.20.5.4090">
    <property type="match status" value="1"/>
</dbReference>
<reference evidence="5" key="3">
    <citation type="submission" date="2025-09" db="UniProtKB">
        <authorList>
            <consortium name="Ensembl"/>
        </authorList>
    </citation>
    <scope>IDENTIFICATION</scope>
</reference>
<dbReference type="Pfam" id="PF09738">
    <property type="entry name" value="LRRFIP"/>
    <property type="match status" value="2"/>
</dbReference>
<dbReference type="GO" id="GO:0000981">
    <property type="term" value="F:DNA-binding transcription factor activity, RNA polymerase II-specific"/>
    <property type="evidence" value="ECO:0007669"/>
    <property type="project" value="TreeGrafter"/>
</dbReference>
<evidence type="ECO:0000256" key="2">
    <source>
        <dbReference type="ARBA" id="ARBA00023054"/>
    </source>
</evidence>
<dbReference type="Ensembl" id="ENSCMUT00000033291.1">
    <property type="protein sequence ID" value="ENSCMUP00000034769.1"/>
    <property type="gene ID" value="ENSCMUG00000019016.1"/>
</dbReference>
<reference evidence="5" key="2">
    <citation type="submission" date="2025-08" db="UniProtKB">
        <authorList>
            <consortium name="Ensembl"/>
        </authorList>
    </citation>
    <scope>IDENTIFICATION</scope>
</reference>
<evidence type="ECO:0000256" key="4">
    <source>
        <dbReference type="SAM" id="MobiDB-lite"/>
    </source>
</evidence>
<dbReference type="GO" id="GO:0000978">
    <property type="term" value="F:RNA polymerase II cis-regulatory region sequence-specific DNA binding"/>
    <property type="evidence" value="ECO:0007669"/>
    <property type="project" value="TreeGrafter"/>
</dbReference>
<organism evidence="5 6">
    <name type="scientific">Corvus moneduloides</name>
    <name type="common">New Caledonian crow</name>
    <dbReference type="NCBI Taxonomy" id="1196302"/>
    <lineage>
        <taxon>Eukaryota</taxon>
        <taxon>Metazoa</taxon>
        <taxon>Chordata</taxon>
        <taxon>Craniata</taxon>
        <taxon>Vertebrata</taxon>
        <taxon>Euteleostomi</taxon>
        <taxon>Archelosauria</taxon>
        <taxon>Archosauria</taxon>
        <taxon>Dinosauria</taxon>
        <taxon>Saurischia</taxon>
        <taxon>Theropoda</taxon>
        <taxon>Coelurosauria</taxon>
        <taxon>Aves</taxon>
        <taxon>Neognathae</taxon>
        <taxon>Neoaves</taxon>
        <taxon>Telluraves</taxon>
        <taxon>Australaves</taxon>
        <taxon>Passeriformes</taxon>
        <taxon>Corvoidea</taxon>
        <taxon>Corvidae</taxon>
        <taxon>Corvus</taxon>
    </lineage>
</organism>
<reference evidence="6" key="1">
    <citation type="submission" date="2019-10" db="EMBL/GenBank/DDBJ databases">
        <title>Corvus moneduloides (New Caledonian crow) genome, bCorMon1, primary haplotype.</title>
        <authorList>
            <person name="Rutz C."/>
            <person name="Fungtammasan C."/>
            <person name="Mountcastle J."/>
            <person name="Formenti G."/>
            <person name="Chow W."/>
            <person name="Howe K."/>
            <person name="Steele M.P."/>
            <person name="Fernandes J."/>
            <person name="Gilbert M.T.P."/>
            <person name="Fedrigo O."/>
            <person name="Jarvis E.D."/>
            <person name="Gemmell N."/>
        </authorList>
    </citation>
    <scope>NUCLEOTIDE SEQUENCE [LARGE SCALE GENOMIC DNA]</scope>
</reference>
<dbReference type="FunFam" id="1.20.5.4090:FF:000001">
    <property type="entry name" value="leucine-rich repeat flightless-interacting protein 2 isoform X1"/>
    <property type="match status" value="1"/>
</dbReference>
<gene>
    <name evidence="5" type="primary">LRRFIP1</name>
</gene>
<dbReference type="Proteomes" id="UP000694553">
    <property type="component" value="Unassembled WGS sequence"/>
</dbReference>
<feature type="coiled-coil region" evidence="3">
    <location>
        <begin position="192"/>
        <end position="261"/>
    </location>
</feature>
<evidence type="ECO:0000256" key="1">
    <source>
        <dbReference type="ARBA" id="ARBA00008275"/>
    </source>
</evidence>
<feature type="compositionally biased region" description="Basic and acidic residues" evidence="4">
    <location>
        <begin position="120"/>
        <end position="132"/>
    </location>
</feature>
<dbReference type="PANTHER" id="PTHR19212">
    <property type="entry name" value="LEUCINE RICH REPEAT IN FLII INTERACTING PROTEIN"/>
    <property type="match status" value="1"/>
</dbReference>
<proteinExistence type="inferred from homology"/>
<evidence type="ECO:0000313" key="6">
    <source>
        <dbReference type="Proteomes" id="UP000694553"/>
    </source>
</evidence>
<keyword evidence="6" id="KW-1185">Reference proteome</keyword>
<feature type="region of interest" description="Disordered" evidence="4">
    <location>
        <begin position="83"/>
        <end position="133"/>
    </location>
</feature>
<dbReference type="InterPro" id="IPR019139">
    <property type="entry name" value="LRRFIP1/2"/>
</dbReference>
<name>A0A8U7M9H6_CORMO</name>
<dbReference type="PANTHER" id="PTHR19212:SF5">
    <property type="entry name" value="LEUCINE-RICH REPEAT FLIGHTLESS-INTERACTING PROTEIN 1"/>
    <property type="match status" value="1"/>
</dbReference>
<keyword evidence="2 3" id="KW-0175">Coiled coil</keyword>
<evidence type="ECO:0000256" key="3">
    <source>
        <dbReference type="SAM" id="Coils"/>
    </source>
</evidence>
<accession>A0A8U7M9H6</accession>
<protein>
    <submittedName>
        <fullName evidence="5">LRR binding FLII interacting protein 1</fullName>
    </submittedName>
</protein>
<feature type="compositionally biased region" description="Low complexity" evidence="4">
    <location>
        <begin position="83"/>
        <end position="117"/>
    </location>
</feature>
<evidence type="ECO:0000313" key="5">
    <source>
        <dbReference type="Ensembl" id="ENSCMUP00000034769.1"/>
    </source>
</evidence>
<feature type="coiled-coil region" evidence="3">
    <location>
        <begin position="331"/>
        <end position="361"/>
    </location>
</feature>
<dbReference type="AlphaFoldDB" id="A0A8U7M9H6"/>
<comment type="similarity">
    <text evidence="1">Belongs to the LRRFIP family.</text>
</comment>